<dbReference type="GO" id="GO:0044716">
    <property type="term" value="F:8-oxo-GDP phosphatase activity"/>
    <property type="evidence" value="ECO:0007669"/>
    <property type="project" value="TreeGrafter"/>
</dbReference>
<dbReference type="RefSeq" id="WP_130144404.1">
    <property type="nucleotide sequence ID" value="NZ_SGSU01000004.1"/>
</dbReference>
<keyword evidence="8" id="KW-0460">Magnesium</keyword>
<dbReference type="GO" id="GO:0046872">
    <property type="term" value="F:metal ion binding"/>
    <property type="evidence" value="ECO:0007669"/>
    <property type="project" value="UniProtKB-KW"/>
</dbReference>
<dbReference type="GO" id="GO:0008413">
    <property type="term" value="F:8-oxo-7,8-dihydroguanosine triphosphate pyrophosphatase activity"/>
    <property type="evidence" value="ECO:0007669"/>
    <property type="project" value="TreeGrafter"/>
</dbReference>
<evidence type="ECO:0000256" key="9">
    <source>
        <dbReference type="ARBA" id="ARBA00023204"/>
    </source>
</evidence>
<comment type="caution">
    <text evidence="19">The sequence shown here is derived from an EMBL/GenBank/DDBJ whole genome shotgun (WGS) entry which is preliminary data.</text>
</comment>
<evidence type="ECO:0000256" key="6">
    <source>
        <dbReference type="ARBA" id="ARBA00022763"/>
    </source>
</evidence>
<comment type="catalytic activity">
    <reaction evidence="11">
        <text>8-oxo-GTP + H2O = 8-oxo-GMP + diphosphate + H(+)</text>
        <dbReference type="Rhea" id="RHEA:67616"/>
        <dbReference type="ChEBI" id="CHEBI:15377"/>
        <dbReference type="ChEBI" id="CHEBI:15378"/>
        <dbReference type="ChEBI" id="CHEBI:33019"/>
        <dbReference type="ChEBI" id="CHEBI:143553"/>
        <dbReference type="ChEBI" id="CHEBI:145694"/>
    </reaction>
</comment>
<dbReference type="InterPro" id="IPR047127">
    <property type="entry name" value="MutT-like"/>
</dbReference>
<evidence type="ECO:0000256" key="8">
    <source>
        <dbReference type="ARBA" id="ARBA00022842"/>
    </source>
</evidence>
<organism evidence="19 20">
    <name type="scientific">Acinetobacter bouvetii</name>
    <dbReference type="NCBI Taxonomy" id="202951"/>
    <lineage>
        <taxon>Bacteria</taxon>
        <taxon>Pseudomonadati</taxon>
        <taxon>Pseudomonadota</taxon>
        <taxon>Gammaproteobacteria</taxon>
        <taxon>Moraxellales</taxon>
        <taxon>Moraxellaceae</taxon>
        <taxon>Acinetobacter</taxon>
    </lineage>
</organism>
<keyword evidence="7 17" id="KW-0378">Hydrolase</keyword>
<dbReference type="PROSITE" id="PS51462">
    <property type="entry name" value="NUDIX"/>
    <property type="match status" value="1"/>
</dbReference>
<evidence type="ECO:0000313" key="19">
    <source>
        <dbReference type="EMBL" id="RZG68415.1"/>
    </source>
</evidence>
<gene>
    <name evidence="19" type="ORF">EXE25_05000</name>
</gene>
<evidence type="ECO:0000256" key="3">
    <source>
        <dbReference type="ARBA" id="ARBA00022457"/>
    </source>
</evidence>
<dbReference type="Gene3D" id="3.90.79.10">
    <property type="entry name" value="Nucleoside Triphosphate Pyrophosphohydrolase"/>
    <property type="match status" value="1"/>
</dbReference>
<dbReference type="AlphaFoldDB" id="A0A4Q7B0B1"/>
<evidence type="ECO:0000313" key="20">
    <source>
        <dbReference type="Proteomes" id="UP000293483"/>
    </source>
</evidence>
<dbReference type="InterPro" id="IPR020476">
    <property type="entry name" value="Nudix_hydrolase"/>
</dbReference>
<comment type="catalytic activity">
    <reaction evidence="10">
        <text>8-oxo-dGTP + H2O = 8-oxo-dGMP + diphosphate + H(+)</text>
        <dbReference type="Rhea" id="RHEA:31575"/>
        <dbReference type="ChEBI" id="CHEBI:15377"/>
        <dbReference type="ChEBI" id="CHEBI:15378"/>
        <dbReference type="ChEBI" id="CHEBI:33019"/>
        <dbReference type="ChEBI" id="CHEBI:63224"/>
        <dbReference type="ChEBI" id="CHEBI:77896"/>
        <dbReference type="EC" id="3.6.1.55"/>
    </reaction>
</comment>
<dbReference type="InterPro" id="IPR015797">
    <property type="entry name" value="NUDIX_hydrolase-like_dom_sf"/>
</dbReference>
<dbReference type="Pfam" id="PF00293">
    <property type="entry name" value="NUDIX"/>
    <property type="match status" value="1"/>
</dbReference>
<dbReference type="SUPFAM" id="SSF55811">
    <property type="entry name" value="Nudix"/>
    <property type="match status" value="1"/>
</dbReference>
<evidence type="ECO:0000256" key="10">
    <source>
        <dbReference type="ARBA" id="ARBA00035861"/>
    </source>
</evidence>
<protein>
    <recommendedName>
        <fullName evidence="13">8-oxo-dGTP diphosphatase</fullName>
        <ecNumber evidence="12">3.6.1.55</ecNumber>
    </recommendedName>
    <alternativeName>
        <fullName evidence="16">7,8-dihydro-8-oxoguanine-triphosphatase</fullName>
    </alternativeName>
    <alternativeName>
        <fullName evidence="15">Mutator protein MutT</fullName>
    </alternativeName>
    <alternativeName>
        <fullName evidence="14">dGTP pyrophosphohydrolase</fullName>
    </alternativeName>
</protein>
<evidence type="ECO:0000256" key="5">
    <source>
        <dbReference type="ARBA" id="ARBA00022723"/>
    </source>
</evidence>
<dbReference type="GO" id="GO:0035539">
    <property type="term" value="F:8-oxo-7,8-dihydrodeoxyguanosine triphosphate pyrophosphatase activity"/>
    <property type="evidence" value="ECO:0007669"/>
    <property type="project" value="UniProtKB-EC"/>
</dbReference>
<proteinExistence type="inferred from homology"/>
<evidence type="ECO:0000256" key="1">
    <source>
        <dbReference type="ARBA" id="ARBA00001946"/>
    </source>
</evidence>
<dbReference type="EC" id="3.6.1.55" evidence="12"/>
<evidence type="ECO:0000256" key="4">
    <source>
        <dbReference type="ARBA" id="ARBA00022705"/>
    </source>
</evidence>
<keyword evidence="9" id="KW-0234">DNA repair</keyword>
<dbReference type="PANTHER" id="PTHR47707">
    <property type="entry name" value="8-OXO-DGTP DIPHOSPHATASE"/>
    <property type="match status" value="1"/>
</dbReference>
<dbReference type="InterPro" id="IPR020084">
    <property type="entry name" value="NUDIX_hydrolase_CS"/>
</dbReference>
<keyword evidence="4" id="KW-0235">DNA replication</keyword>
<comment type="similarity">
    <text evidence="2 17">Belongs to the Nudix hydrolase family.</text>
</comment>
<keyword evidence="3" id="KW-0515">Mutator protein</keyword>
<dbReference type="Proteomes" id="UP000293483">
    <property type="component" value="Unassembled WGS sequence"/>
</dbReference>
<feature type="domain" description="Nudix hydrolase" evidence="18">
    <location>
        <begin position="2"/>
        <end position="128"/>
    </location>
</feature>
<evidence type="ECO:0000256" key="11">
    <source>
        <dbReference type="ARBA" id="ARBA00036904"/>
    </source>
</evidence>
<evidence type="ECO:0000256" key="2">
    <source>
        <dbReference type="ARBA" id="ARBA00005582"/>
    </source>
</evidence>
<evidence type="ECO:0000259" key="18">
    <source>
        <dbReference type="PROSITE" id="PS51462"/>
    </source>
</evidence>
<evidence type="ECO:0000256" key="14">
    <source>
        <dbReference type="ARBA" id="ARBA00041592"/>
    </source>
</evidence>
<dbReference type="PRINTS" id="PR00502">
    <property type="entry name" value="NUDIXFAMILY"/>
</dbReference>
<evidence type="ECO:0000256" key="13">
    <source>
        <dbReference type="ARBA" id="ARBA00040794"/>
    </source>
</evidence>
<sequence>MKYIEVVAAVVKDDNKFLCAQRKDNKFDYLAFKFEFPGGKVEPNESLEECLAREIKEELNTSIHSLNFLLDVYHHYPDFSVHITFFEGLIDNKQITLSDHRKILWLSTNELKSLDWAEADLPVVDLLCSNSLS</sequence>
<dbReference type="PROSITE" id="PS00893">
    <property type="entry name" value="NUDIX_BOX"/>
    <property type="match status" value="1"/>
</dbReference>
<dbReference type="InterPro" id="IPR000086">
    <property type="entry name" value="NUDIX_hydrolase_dom"/>
</dbReference>
<evidence type="ECO:0000256" key="15">
    <source>
        <dbReference type="ARBA" id="ARBA00041979"/>
    </source>
</evidence>
<keyword evidence="5" id="KW-0479">Metal-binding</keyword>
<evidence type="ECO:0000256" key="16">
    <source>
        <dbReference type="ARBA" id="ARBA00042798"/>
    </source>
</evidence>
<dbReference type="GO" id="GO:0044715">
    <property type="term" value="F:8-oxo-dGDP phosphatase activity"/>
    <property type="evidence" value="ECO:0007669"/>
    <property type="project" value="TreeGrafter"/>
</dbReference>
<keyword evidence="6" id="KW-0227">DNA damage</keyword>
<dbReference type="GO" id="GO:0006281">
    <property type="term" value="P:DNA repair"/>
    <property type="evidence" value="ECO:0007669"/>
    <property type="project" value="UniProtKB-KW"/>
</dbReference>
<accession>A0A4Q7B0B1</accession>
<name>A0A4Q7B0B1_9GAMM</name>
<comment type="cofactor">
    <cofactor evidence="1">
        <name>Mg(2+)</name>
        <dbReference type="ChEBI" id="CHEBI:18420"/>
    </cofactor>
</comment>
<evidence type="ECO:0000256" key="7">
    <source>
        <dbReference type="ARBA" id="ARBA00022801"/>
    </source>
</evidence>
<dbReference type="EMBL" id="SGSU01000004">
    <property type="protein sequence ID" value="RZG68415.1"/>
    <property type="molecule type" value="Genomic_DNA"/>
</dbReference>
<evidence type="ECO:0000256" key="12">
    <source>
        <dbReference type="ARBA" id="ARBA00038905"/>
    </source>
</evidence>
<evidence type="ECO:0000256" key="17">
    <source>
        <dbReference type="RuleBase" id="RU003476"/>
    </source>
</evidence>
<dbReference type="CDD" id="cd03425">
    <property type="entry name" value="NUDIX_MutT_NudA_like"/>
    <property type="match status" value="1"/>
</dbReference>
<reference evidence="19 20" key="1">
    <citation type="submission" date="2019-02" db="EMBL/GenBank/DDBJ databases">
        <title>The Batch Genome Submission of Acinetobacter spp. strains.</title>
        <authorList>
            <person name="Qin J."/>
            <person name="Hu Y."/>
            <person name="Ye H."/>
            <person name="Wei L."/>
            <person name="Feng Y."/>
            <person name="Zong Z."/>
        </authorList>
    </citation>
    <scope>NUCLEOTIDE SEQUENCE [LARGE SCALE GENOMIC DNA]</scope>
    <source>
        <strain evidence="19 20">WCHABo060081</strain>
    </source>
</reference>
<dbReference type="GO" id="GO:0006260">
    <property type="term" value="P:DNA replication"/>
    <property type="evidence" value="ECO:0007669"/>
    <property type="project" value="UniProtKB-KW"/>
</dbReference>
<dbReference type="PANTHER" id="PTHR47707:SF1">
    <property type="entry name" value="NUDIX HYDROLASE FAMILY PROTEIN"/>
    <property type="match status" value="1"/>
</dbReference>